<dbReference type="RefSeq" id="WP_056955491.1">
    <property type="nucleotide sequence ID" value="NZ_AZFK01000084.1"/>
</dbReference>
<dbReference type="NCBIfam" id="TIGR01784">
    <property type="entry name" value="T_den_put_tspse"/>
    <property type="match status" value="1"/>
</dbReference>
<evidence type="ECO:0000313" key="1">
    <source>
        <dbReference type="EMBL" id="KRL87955.1"/>
    </source>
</evidence>
<accession>A0A0R1U9W7</accession>
<comment type="caution">
    <text evidence="1">The sequence shown here is derived from an EMBL/GenBank/DDBJ whole genome shotgun (WGS) entry which is preliminary data.</text>
</comment>
<dbReference type="InterPro" id="IPR010106">
    <property type="entry name" value="RpnA"/>
</dbReference>
<proteinExistence type="predicted"/>
<dbReference type="PATRIC" id="fig|1423760.3.peg.646"/>
<reference evidence="1 2" key="1">
    <citation type="journal article" date="2015" name="Genome Announc.">
        <title>Expanding the biotechnology potential of lactobacilli through comparative genomics of 213 strains and associated genera.</title>
        <authorList>
            <person name="Sun Z."/>
            <person name="Harris H.M."/>
            <person name="McCann A."/>
            <person name="Guo C."/>
            <person name="Argimon S."/>
            <person name="Zhang W."/>
            <person name="Yang X."/>
            <person name="Jeffery I.B."/>
            <person name="Cooney J.C."/>
            <person name="Kagawa T.F."/>
            <person name="Liu W."/>
            <person name="Song Y."/>
            <person name="Salvetti E."/>
            <person name="Wrobel A."/>
            <person name="Rasinkangas P."/>
            <person name="Parkhill J."/>
            <person name="Rea M.C."/>
            <person name="O'Sullivan O."/>
            <person name="Ritari J."/>
            <person name="Douillard F.P."/>
            <person name="Paul Ross R."/>
            <person name="Yang R."/>
            <person name="Briner A.E."/>
            <person name="Felis G.E."/>
            <person name="de Vos W.M."/>
            <person name="Barrangou R."/>
            <person name="Klaenhammer T.R."/>
            <person name="Caufield P.W."/>
            <person name="Cui Y."/>
            <person name="Zhang H."/>
            <person name="O'Toole P.W."/>
        </authorList>
    </citation>
    <scope>NUCLEOTIDE SEQUENCE [LARGE SCALE GENOMIC DNA]</scope>
    <source>
        <strain evidence="1 2">DSM 15946</strain>
    </source>
</reference>
<evidence type="ECO:0000313" key="2">
    <source>
        <dbReference type="Proteomes" id="UP000050816"/>
    </source>
</evidence>
<dbReference type="AlphaFoldDB" id="A0A0R1U9W7"/>
<dbReference type="Pfam" id="PF12784">
    <property type="entry name" value="PDDEXK_2"/>
    <property type="match status" value="1"/>
</dbReference>
<dbReference type="Proteomes" id="UP000050816">
    <property type="component" value="Unassembled WGS sequence"/>
</dbReference>
<gene>
    <name evidence="1" type="ORF">FC43_GL000622</name>
</gene>
<protein>
    <recommendedName>
        <fullName evidence="3">Rpn family recombination-promoting nuclease/putative transposase</fullName>
    </recommendedName>
</protein>
<organism evidence="1 2">
    <name type="scientific">Limosilactobacillus ingluviei DSM 15946</name>
    <dbReference type="NCBI Taxonomy" id="1423760"/>
    <lineage>
        <taxon>Bacteria</taxon>
        <taxon>Bacillati</taxon>
        <taxon>Bacillota</taxon>
        <taxon>Bacilli</taxon>
        <taxon>Lactobacillales</taxon>
        <taxon>Lactobacillaceae</taxon>
        <taxon>Limosilactobacillus</taxon>
    </lineage>
</organism>
<dbReference type="EMBL" id="AZFK01000084">
    <property type="protein sequence ID" value="KRL87955.1"/>
    <property type="molecule type" value="Genomic_DNA"/>
</dbReference>
<sequence>MTTSLAQFQATTRQLWQAWQAKTITSDLIFEMVMQNPTLCTELVQRALPELEVGPLHLVNPQQDVHSALLARAVRYDIYAQDAAGRTFVLEMQVKDERDLAERIRYYQGMMDQLLLRSGDSYRQLATFPTYVIFFCQFDYYGRGWARYRFEDREITDPLMTAHNGQHSVIFNAKASD</sequence>
<evidence type="ECO:0008006" key="3">
    <source>
        <dbReference type="Google" id="ProtNLM"/>
    </source>
</evidence>
<name>A0A0R1U9W7_9LACO</name>